<gene>
    <name evidence="2" type="ORF">BamMEX5DRAFT_5529</name>
</gene>
<dbReference type="Proteomes" id="UP000004814">
    <property type="component" value="Unassembled WGS sequence"/>
</dbReference>
<name>B1TCL3_9BURK</name>
<comment type="caution">
    <text evidence="2">The sequence shown here is derived from an EMBL/GenBank/DDBJ whole genome shotgun (WGS) entry which is preliminary data.</text>
</comment>
<dbReference type="EMBL" id="ABLK01000258">
    <property type="protein sequence ID" value="EDT38685.1"/>
    <property type="molecule type" value="Genomic_DNA"/>
</dbReference>
<protein>
    <recommendedName>
        <fullName evidence="4">Flagellar assembly protein FliH/Type III secretion system HrpE domain-containing protein</fullName>
    </recommendedName>
</protein>
<evidence type="ECO:0000313" key="2">
    <source>
        <dbReference type="EMBL" id="EDT38685.1"/>
    </source>
</evidence>
<accession>B1TCL3</accession>
<proteinExistence type="predicted"/>
<organism evidence="2 3">
    <name type="scientific">Burkholderia ambifaria MEX-5</name>
    <dbReference type="NCBI Taxonomy" id="396597"/>
    <lineage>
        <taxon>Bacteria</taxon>
        <taxon>Pseudomonadati</taxon>
        <taxon>Pseudomonadota</taxon>
        <taxon>Betaproteobacteria</taxon>
        <taxon>Burkholderiales</taxon>
        <taxon>Burkholderiaceae</taxon>
        <taxon>Burkholderia</taxon>
        <taxon>Burkholderia cepacia complex</taxon>
    </lineage>
</organism>
<evidence type="ECO:0008006" key="4">
    <source>
        <dbReference type="Google" id="ProtNLM"/>
    </source>
</evidence>
<dbReference type="PATRIC" id="fig|396597.7.peg.2064"/>
<dbReference type="RefSeq" id="WP_006761296.1">
    <property type="nucleotide sequence ID" value="NZ_ABLK01000258.1"/>
</dbReference>
<evidence type="ECO:0000256" key="1">
    <source>
        <dbReference type="SAM" id="Coils"/>
    </source>
</evidence>
<reference evidence="2 3" key="1">
    <citation type="submission" date="2008-03" db="EMBL/GenBank/DDBJ databases">
        <title>Sequencing of the draft genome and assembly of Burkholderia ambifaria MEX-5.</title>
        <authorList>
            <consortium name="US DOE Joint Genome Institute (JGI-PGF)"/>
            <person name="Copeland A."/>
            <person name="Lucas S."/>
            <person name="Lapidus A."/>
            <person name="Glavina del Rio T."/>
            <person name="Dalin E."/>
            <person name="Tice H."/>
            <person name="Bruce D."/>
            <person name="Goodwin L."/>
            <person name="Pitluck S."/>
            <person name="Larimer F."/>
            <person name="Land M.L."/>
            <person name="Hauser L."/>
            <person name="Tiedje J."/>
            <person name="Richardson P."/>
        </authorList>
    </citation>
    <scope>NUCLEOTIDE SEQUENCE [LARGE SCALE GENOMIC DNA]</scope>
    <source>
        <strain evidence="2 3">MEX-5</strain>
    </source>
</reference>
<feature type="coiled-coil region" evidence="1">
    <location>
        <begin position="38"/>
        <end position="72"/>
    </location>
</feature>
<keyword evidence="1" id="KW-0175">Coiled coil</keyword>
<evidence type="ECO:0000313" key="3">
    <source>
        <dbReference type="Proteomes" id="UP000004814"/>
    </source>
</evidence>
<sequence length="231" mass="24923">MSRLLKAHRVRLEGGRKRLAAAVASEPRPDIAPSAAPLDRHAAEIEALTVRLAEFDAKCAALEDEREAAYRRGVDDGRRAADASAKRDDDARVAALSRGVQHAQASLQTRFASLESLALDIAQAALERMLGATEHYPALVAQTIRHHVAQMEASVVLTIDVSRADFPDDHALRPISAAAPESVVNAHPHLPAGACRFGLAPGRAELDLPRQCDRLMAVLNRLRDDAEPTAH</sequence>
<dbReference type="AlphaFoldDB" id="B1TCL3"/>